<comment type="caution">
    <text evidence="3">The sequence shown here is derived from an EMBL/GenBank/DDBJ whole genome shotgun (WGS) entry which is preliminary data.</text>
</comment>
<reference evidence="3 4" key="1">
    <citation type="submission" date="2020-07" db="EMBL/GenBank/DDBJ databases">
        <authorList>
            <person name="Feng H."/>
        </authorList>
    </citation>
    <scope>NUCLEOTIDE SEQUENCE [LARGE SCALE GENOMIC DNA]</scope>
    <source>
        <strain evidence="4">s-11</strain>
    </source>
</reference>
<evidence type="ECO:0000313" key="4">
    <source>
        <dbReference type="Proteomes" id="UP000530514"/>
    </source>
</evidence>
<dbReference type="RefSeq" id="WP_033102019.1">
    <property type="nucleotide sequence ID" value="NZ_JACEIP010000008.1"/>
</dbReference>
<keyword evidence="4" id="KW-1185">Reference proteome</keyword>
<organism evidence="3 4">
    <name type="scientific">Thermoactinomyces daqus</name>
    <dbReference type="NCBI Taxonomy" id="1329516"/>
    <lineage>
        <taxon>Bacteria</taxon>
        <taxon>Bacillati</taxon>
        <taxon>Bacillota</taxon>
        <taxon>Bacilli</taxon>
        <taxon>Bacillales</taxon>
        <taxon>Thermoactinomycetaceae</taxon>
        <taxon>Thermoactinomyces</taxon>
    </lineage>
</organism>
<proteinExistence type="predicted"/>
<gene>
    <name evidence="3" type="ORF">H1164_07350</name>
</gene>
<dbReference type="EMBL" id="JACEIP010000008">
    <property type="protein sequence ID" value="MBA4542716.1"/>
    <property type="molecule type" value="Genomic_DNA"/>
</dbReference>
<accession>A0A7W2AHH7</accession>
<protein>
    <submittedName>
        <fullName evidence="3">Uncharacterized protein</fullName>
    </submittedName>
</protein>
<keyword evidence="2" id="KW-0812">Transmembrane</keyword>
<evidence type="ECO:0000256" key="1">
    <source>
        <dbReference type="SAM" id="MobiDB-lite"/>
    </source>
</evidence>
<dbReference type="AlphaFoldDB" id="A0A7W2AHH7"/>
<name>A0A7W2AHH7_9BACL</name>
<keyword evidence="2" id="KW-0472">Membrane</keyword>
<evidence type="ECO:0000313" key="3">
    <source>
        <dbReference type="EMBL" id="MBA4542716.1"/>
    </source>
</evidence>
<keyword evidence="2" id="KW-1133">Transmembrane helix</keyword>
<evidence type="ECO:0000256" key="2">
    <source>
        <dbReference type="SAM" id="Phobius"/>
    </source>
</evidence>
<sequence>MKKVLIWIGAFLGLCILMAILPGLLVLISLAAVVVGIISIKGKISSPKWLVSLAKYPIALIAFGALFFLISVASLGANDAKPVVKPTPVGKTPIAIKEPVQPDPPDGRLTSDLINTL</sequence>
<feature type="transmembrane region" description="Helical" evidence="2">
    <location>
        <begin position="6"/>
        <end position="38"/>
    </location>
</feature>
<dbReference type="Proteomes" id="UP000530514">
    <property type="component" value="Unassembled WGS sequence"/>
</dbReference>
<feature type="region of interest" description="Disordered" evidence="1">
    <location>
        <begin position="94"/>
        <end position="117"/>
    </location>
</feature>
<feature type="transmembrane region" description="Helical" evidence="2">
    <location>
        <begin position="58"/>
        <end position="77"/>
    </location>
</feature>